<dbReference type="Gene3D" id="3.20.20.30">
    <property type="entry name" value="Luciferase-like domain"/>
    <property type="match status" value="1"/>
</dbReference>
<dbReference type="InterPro" id="IPR036661">
    <property type="entry name" value="Luciferase-like_sf"/>
</dbReference>
<feature type="binding site" evidence="6">
    <location>
        <position position="96"/>
    </location>
    <ligand>
        <name>FMN</name>
        <dbReference type="ChEBI" id="CHEBI:58210"/>
    </ligand>
</feature>
<dbReference type="PANTHER" id="PTHR30011">
    <property type="entry name" value="ALKANESULFONATE MONOOXYGENASE-RELATED"/>
    <property type="match status" value="1"/>
</dbReference>
<dbReference type="PANTHER" id="PTHR30011:SF16">
    <property type="entry name" value="C2H2 FINGER DOMAIN TRANSCRIPTION FACTOR (EUROFUNG)-RELATED"/>
    <property type="match status" value="1"/>
</dbReference>
<comment type="similarity">
    <text evidence="5">Belongs to the NtaA/SnaA/DszA monooxygenase family.</text>
</comment>
<dbReference type="InterPro" id="IPR011251">
    <property type="entry name" value="Luciferase-like_dom"/>
</dbReference>
<keyword evidence="9" id="KW-1185">Reference proteome</keyword>
<dbReference type="SUPFAM" id="SSF51679">
    <property type="entry name" value="Bacterial luciferase-like"/>
    <property type="match status" value="1"/>
</dbReference>
<dbReference type="EMBL" id="RDSM01000003">
    <property type="protein sequence ID" value="RXH54719.1"/>
    <property type="molecule type" value="Genomic_DNA"/>
</dbReference>
<feature type="binding site" evidence="6">
    <location>
        <position position="147"/>
    </location>
    <ligand>
        <name>FMN</name>
        <dbReference type="ChEBI" id="CHEBI:58210"/>
    </ligand>
</feature>
<protein>
    <submittedName>
        <fullName evidence="8">Nitrilotriacetate monooxygenase component A</fullName>
    </submittedName>
</protein>
<comment type="caution">
    <text evidence="8">The sequence shown here is derived from an EMBL/GenBank/DDBJ whole genome shotgun (WGS) entry which is preliminary data.</text>
</comment>
<reference evidence="9" key="2">
    <citation type="submission" date="2019-02" db="EMBL/GenBank/DDBJ databases">
        <title>Granulicella sibirica sp. nov., a psychrotolerant acidobacterium isolated from an organic soil layer in forested tundra, West Siberia.</title>
        <authorList>
            <person name="Oshkin I.Y."/>
            <person name="Kulichevskaya I.S."/>
            <person name="Rijpstra W.I.C."/>
            <person name="Sinninghe Damste J.S."/>
            <person name="Rakitin A.L."/>
            <person name="Ravin N.V."/>
            <person name="Dedysh S.N."/>
        </authorList>
    </citation>
    <scope>NUCLEOTIDE SEQUENCE [LARGE SCALE GENOMIC DNA]</scope>
    <source>
        <strain evidence="9">AF10</strain>
    </source>
</reference>
<dbReference type="NCBIfam" id="TIGR03860">
    <property type="entry name" value="FMN_nitrolo"/>
    <property type="match status" value="1"/>
</dbReference>
<dbReference type="Proteomes" id="UP000289437">
    <property type="component" value="Unassembled WGS sequence"/>
</dbReference>
<evidence type="ECO:0000256" key="6">
    <source>
        <dbReference type="PIRSR" id="PIRSR000337-1"/>
    </source>
</evidence>
<evidence type="ECO:0000313" key="9">
    <source>
        <dbReference type="Proteomes" id="UP000289437"/>
    </source>
</evidence>
<keyword evidence="4 8" id="KW-0503">Monooxygenase</keyword>
<evidence type="ECO:0000259" key="7">
    <source>
        <dbReference type="Pfam" id="PF00296"/>
    </source>
</evidence>
<dbReference type="OrthoDB" id="9814695at2"/>
<feature type="binding site" evidence="6">
    <location>
        <position position="151"/>
    </location>
    <ligand>
        <name>FMN</name>
        <dbReference type="ChEBI" id="CHEBI:58210"/>
    </ligand>
</feature>
<sequence length="436" mass="49224">MKKKFHLAWFTNARPHAWMPNGPDQWGGRDVEESEWASGRFLMDMARSLERACFDYIMLEDHVASEPTDNMESRIDPFPMLPMLGSVTTRLGLIATMSTSFWPPYLLARLTASVDHITAGRSGWNVVTTSEDYAARSFGLGDKQPPHDERYERADEMVEYVKQLWDAWEPDAVIADANSGKYVDRRKLREFEFKGKYFQGLGPLNVSRSPQGRPVICQAGGSPRGMDFAAKHADTVLASSGGANDPLVLKDYRDSIRTRAAACGRNPDDVKVLYLVSPILGDTDAQAQENYERRYAMDEARINAFHKYGGAYYNLDFSKYDLDAPFTDLDLKTEGHQSTLDGFLRHAQGGTRTLRQMIVASKPSSLEFVGTPESVADQMEVAMDAIGGDGFLIQYRPLTRRYITEITEGLVPALQRRGLVRTEYKYKHLRENLLEF</sequence>
<evidence type="ECO:0000256" key="5">
    <source>
        <dbReference type="ARBA" id="ARBA00033748"/>
    </source>
</evidence>
<evidence type="ECO:0000256" key="1">
    <source>
        <dbReference type="ARBA" id="ARBA00022630"/>
    </source>
</evidence>
<dbReference type="Pfam" id="PF00296">
    <property type="entry name" value="Bac_luciferase"/>
    <property type="match status" value="1"/>
</dbReference>
<feature type="binding site" evidence="6">
    <location>
        <position position="61"/>
    </location>
    <ligand>
        <name>FMN</name>
        <dbReference type="ChEBI" id="CHEBI:58210"/>
    </ligand>
</feature>
<reference evidence="8 9" key="1">
    <citation type="submission" date="2018-11" db="EMBL/GenBank/DDBJ databases">
        <authorList>
            <person name="Mardanov A.V."/>
            <person name="Ravin N.V."/>
            <person name="Dedysh S.N."/>
        </authorList>
    </citation>
    <scope>NUCLEOTIDE SEQUENCE [LARGE SCALE GENOMIC DNA]</scope>
    <source>
        <strain evidence="8 9">AF10</strain>
    </source>
</reference>
<keyword evidence="2 6" id="KW-0288">FMN</keyword>
<name>A0A4Q0SYV6_9BACT</name>
<dbReference type="GO" id="GO:0004497">
    <property type="term" value="F:monooxygenase activity"/>
    <property type="evidence" value="ECO:0007669"/>
    <property type="project" value="UniProtKB-KW"/>
</dbReference>
<dbReference type="AlphaFoldDB" id="A0A4Q0SYV6"/>
<evidence type="ECO:0000313" key="8">
    <source>
        <dbReference type="EMBL" id="RXH54719.1"/>
    </source>
</evidence>
<feature type="domain" description="Luciferase-like" evidence="7">
    <location>
        <begin position="31"/>
        <end position="384"/>
    </location>
</feature>
<evidence type="ECO:0000256" key="4">
    <source>
        <dbReference type="ARBA" id="ARBA00023033"/>
    </source>
</evidence>
<proteinExistence type="inferred from homology"/>
<feature type="binding site" evidence="6">
    <location>
        <position position="222"/>
    </location>
    <ligand>
        <name>FMN</name>
        <dbReference type="ChEBI" id="CHEBI:58210"/>
    </ligand>
</feature>
<evidence type="ECO:0000256" key="3">
    <source>
        <dbReference type="ARBA" id="ARBA00023002"/>
    </source>
</evidence>
<organism evidence="8 9">
    <name type="scientific">Granulicella sibirica</name>
    <dbReference type="NCBI Taxonomy" id="2479048"/>
    <lineage>
        <taxon>Bacteria</taxon>
        <taxon>Pseudomonadati</taxon>
        <taxon>Acidobacteriota</taxon>
        <taxon>Terriglobia</taxon>
        <taxon>Terriglobales</taxon>
        <taxon>Acidobacteriaceae</taxon>
        <taxon>Granulicella</taxon>
    </lineage>
</organism>
<accession>A0A4Q0SYV6</accession>
<dbReference type="PIRSF" id="PIRSF000337">
    <property type="entry name" value="NTA_MOA"/>
    <property type="match status" value="1"/>
</dbReference>
<dbReference type="InterPro" id="IPR051260">
    <property type="entry name" value="Diverse_substr_monoxygenases"/>
</dbReference>
<dbReference type="RefSeq" id="WP_128914464.1">
    <property type="nucleotide sequence ID" value="NZ_RDSM01000003.1"/>
</dbReference>
<evidence type="ECO:0000256" key="2">
    <source>
        <dbReference type="ARBA" id="ARBA00022643"/>
    </source>
</evidence>
<dbReference type="InterPro" id="IPR016215">
    <property type="entry name" value="NTA_MOA"/>
</dbReference>
<gene>
    <name evidence="8" type="ORF">GRAN_3823</name>
</gene>
<dbReference type="GO" id="GO:0016705">
    <property type="term" value="F:oxidoreductase activity, acting on paired donors, with incorporation or reduction of molecular oxygen"/>
    <property type="evidence" value="ECO:0007669"/>
    <property type="project" value="InterPro"/>
</dbReference>
<keyword evidence="3" id="KW-0560">Oxidoreductase</keyword>
<keyword evidence="1 6" id="KW-0285">Flavoprotein</keyword>